<dbReference type="PANTHER" id="PTHR23176:SF129">
    <property type="entry name" value="RHO GTPASE ACTIVATING PROTEIN AT 16F, ISOFORM E-RELATED"/>
    <property type="match status" value="1"/>
</dbReference>
<organism evidence="5 6">
    <name type="scientific">Dimargaris cristalligena</name>
    <dbReference type="NCBI Taxonomy" id="215637"/>
    <lineage>
        <taxon>Eukaryota</taxon>
        <taxon>Fungi</taxon>
        <taxon>Fungi incertae sedis</taxon>
        <taxon>Zoopagomycota</taxon>
        <taxon>Kickxellomycotina</taxon>
        <taxon>Dimargaritomycetes</taxon>
        <taxon>Dimargaritales</taxon>
        <taxon>Dimargaritaceae</taxon>
        <taxon>Dimargaris</taxon>
    </lineage>
</organism>
<dbReference type="AlphaFoldDB" id="A0A4Q0A1C4"/>
<dbReference type="GO" id="GO:0005096">
    <property type="term" value="F:GTPase activator activity"/>
    <property type="evidence" value="ECO:0007669"/>
    <property type="project" value="UniProtKB-KW"/>
</dbReference>
<accession>A0A4Q0A1C4</accession>
<dbReference type="InterPro" id="IPR000198">
    <property type="entry name" value="RhoGAP_dom"/>
</dbReference>
<keyword evidence="1" id="KW-0343">GTPase activation</keyword>
<evidence type="ECO:0000259" key="3">
    <source>
        <dbReference type="PROSITE" id="PS50003"/>
    </source>
</evidence>
<evidence type="ECO:0000256" key="1">
    <source>
        <dbReference type="ARBA" id="ARBA00022468"/>
    </source>
</evidence>
<feature type="compositionally biased region" description="Basic and acidic residues" evidence="2">
    <location>
        <begin position="385"/>
        <end position="402"/>
    </location>
</feature>
<dbReference type="Pfam" id="PF15410">
    <property type="entry name" value="PH_9"/>
    <property type="match status" value="1"/>
</dbReference>
<dbReference type="SUPFAM" id="SSF50729">
    <property type="entry name" value="PH domain-like"/>
    <property type="match status" value="1"/>
</dbReference>
<dbReference type="Gene3D" id="1.10.555.10">
    <property type="entry name" value="Rho GTPase activation protein"/>
    <property type="match status" value="1"/>
</dbReference>
<feature type="domain" description="PH" evidence="3">
    <location>
        <begin position="466"/>
        <end position="501"/>
    </location>
</feature>
<dbReference type="PROSITE" id="PS50238">
    <property type="entry name" value="RHOGAP"/>
    <property type="match status" value="1"/>
</dbReference>
<dbReference type="GO" id="GO:0005737">
    <property type="term" value="C:cytoplasm"/>
    <property type="evidence" value="ECO:0007669"/>
    <property type="project" value="TreeGrafter"/>
</dbReference>
<evidence type="ECO:0000259" key="4">
    <source>
        <dbReference type="PROSITE" id="PS50238"/>
    </source>
</evidence>
<dbReference type="GO" id="GO:0007264">
    <property type="term" value="P:small GTPase-mediated signal transduction"/>
    <property type="evidence" value="ECO:0007669"/>
    <property type="project" value="InterPro"/>
</dbReference>
<dbReference type="Proteomes" id="UP000268162">
    <property type="component" value="Unassembled WGS sequence"/>
</dbReference>
<dbReference type="SUPFAM" id="SSF48350">
    <property type="entry name" value="GTPase activation domain, GAP"/>
    <property type="match status" value="1"/>
</dbReference>
<protein>
    <recommendedName>
        <fullName evidence="7">Rho GTPase activation protein</fullName>
    </recommendedName>
</protein>
<keyword evidence="6" id="KW-1185">Reference proteome</keyword>
<dbReference type="PROSITE" id="PS50003">
    <property type="entry name" value="PH_DOMAIN"/>
    <property type="match status" value="1"/>
</dbReference>
<evidence type="ECO:0000256" key="2">
    <source>
        <dbReference type="SAM" id="MobiDB-lite"/>
    </source>
</evidence>
<dbReference type="GO" id="GO:0005085">
    <property type="term" value="F:guanyl-nucleotide exchange factor activity"/>
    <property type="evidence" value="ECO:0007669"/>
    <property type="project" value="InterPro"/>
</dbReference>
<name>A0A4Q0A1C4_9FUNG</name>
<dbReference type="PANTHER" id="PTHR23176">
    <property type="entry name" value="RHO/RAC/CDC GTPASE-ACTIVATING PROTEIN"/>
    <property type="match status" value="1"/>
</dbReference>
<evidence type="ECO:0000313" key="6">
    <source>
        <dbReference type="Proteomes" id="UP000268162"/>
    </source>
</evidence>
<dbReference type="InterPro" id="IPR041681">
    <property type="entry name" value="PH_9"/>
</dbReference>
<evidence type="ECO:0008006" key="7">
    <source>
        <dbReference type="Google" id="ProtNLM"/>
    </source>
</evidence>
<feature type="non-terminal residue" evidence="5">
    <location>
        <position position="744"/>
    </location>
</feature>
<dbReference type="InterPro" id="IPR036964">
    <property type="entry name" value="RASGEF_cat_dom_sf"/>
</dbReference>
<dbReference type="InterPro" id="IPR011993">
    <property type="entry name" value="PH-like_dom_sf"/>
</dbReference>
<evidence type="ECO:0000313" key="5">
    <source>
        <dbReference type="EMBL" id="RKP39865.1"/>
    </source>
</evidence>
<feature type="domain" description="Rho-GAP" evidence="4">
    <location>
        <begin position="548"/>
        <end position="739"/>
    </location>
</feature>
<feature type="non-terminal residue" evidence="5">
    <location>
        <position position="1"/>
    </location>
</feature>
<dbReference type="InterPro" id="IPR001849">
    <property type="entry name" value="PH_domain"/>
</dbReference>
<dbReference type="InterPro" id="IPR050729">
    <property type="entry name" value="Rho-GAP"/>
</dbReference>
<dbReference type="Gene3D" id="1.10.840.10">
    <property type="entry name" value="Ras guanine-nucleotide exchange factors catalytic domain"/>
    <property type="match status" value="1"/>
</dbReference>
<dbReference type="InterPro" id="IPR008936">
    <property type="entry name" value="Rho_GTPase_activation_prot"/>
</dbReference>
<dbReference type="STRING" id="215637.A0A4Q0A1C4"/>
<dbReference type="Pfam" id="PF00620">
    <property type="entry name" value="RhoGAP"/>
    <property type="match status" value="1"/>
</dbReference>
<dbReference type="SMART" id="SM00324">
    <property type="entry name" value="RhoGAP"/>
    <property type="match status" value="1"/>
</dbReference>
<sequence length="744" mass="84137">FDPLALLNGLNFEATLLFSRTRPQDWLLTFSLLEAQTIDGLAWYPSRRTLVLSDEETVVGDILTVLETIKRVRPALDIAPDITPTAVGTVQTGESFLTKILPSAIQHLLFFHRNLRQWVISNLSDPNIDLETRVQYLLTWLEVLRICRTDPYRIAVHFVPLGPAVDRLHVPSFVEAAIASALVSPESRAFSKAWSEVAHLTNMATDTLEALLRFSSTPSPTEARPSMADLSTARGLAAGNARLVPGLGWLLQNMIELCYDVTDHIVDNEQLVYFEKRRRIQALISICDKLCQEPRGQLPPATPNFPFLTVYGDLPALPFRRAAEVAANENTHIHTYHSNSHGGPMNLKLVRPFHRLVVDEQERCRREGKVREKLEREIRELSLSQKRREQERDRQLKKQLKEHQHRRAKSEQLLKMSSLMRSVAHPVPSGARAAAGIRRMPSVKAALVINLINSTTDVEHAYTKRDHVFRIITEEGGQYLMQASSKEDMLDWIRCVHEAAKEAAARRLTVFVQEAKQSDEEIDDLVVSGQLGGGNGPARTAESRAFGVDLHSLMPHGRIPPFVERCLCEIESRGLEEVGIYRVPGSVAGINKLRDLFNEGHWDIDLAADEYYDINVVAGVLKLFLRDLPEPLLTFQLYEGFINAAAVDDYNERLWAIKDLIHALPKSSYTLLKRIIEHLERVTDFEEVNHMYSTNLAIVFGPTLLKPLPGPHSFGTSMTNLGHHQNIVKNLILQYHWIFDVEDE</sequence>
<proteinExistence type="predicted"/>
<reference evidence="6" key="1">
    <citation type="journal article" date="2018" name="Nat. Microbiol.">
        <title>Leveraging single-cell genomics to expand the fungal tree of life.</title>
        <authorList>
            <person name="Ahrendt S.R."/>
            <person name="Quandt C.A."/>
            <person name="Ciobanu D."/>
            <person name="Clum A."/>
            <person name="Salamov A."/>
            <person name="Andreopoulos B."/>
            <person name="Cheng J.F."/>
            <person name="Woyke T."/>
            <person name="Pelin A."/>
            <person name="Henrissat B."/>
            <person name="Reynolds N.K."/>
            <person name="Benny G.L."/>
            <person name="Smith M.E."/>
            <person name="James T.Y."/>
            <person name="Grigoriev I.V."/>
        </authorList>
    </citation>
    <scope>NUCLEOTIDE SEQUENCE [LARGE SCALE GENOMIC DNA]</scope>
    <source>
        <strain evidence="6">RSA 468</strain>
    </source>
</reference>
<gene>
    <name evidence="5" type="ORF">BJ085DRAFT_1664</name>
</gene>
<dbReference type="EMBL" id="ML002240">
    <property type="protein sequence ID" value="RKP39865.1"/>
    <property type="molecule type" value="Genomic_DNA"/>
</dbReference>
<dbReference type="Gene3D" id="2.30.29.30">
    <property type="entry name" value="Pleckstrin-homology domain (PH domain)/Phosphotyrosine-binding domain (PTB)"/>
    <property type="match status" value="1"/>
</dbReference>
<feature type="region of interest" description="Disordered" evidence="2">
    <location>
        <begin position="385"/>
        <end position="411"/>
    </location>
</feature>